<dbReference type="InParanoid" id="A0A1X7VL73"/>
<accession>A0A1X7VL73</accession>
<dbReference type="AlphaFoldDB" id="A0A1X7VL73"/>
<sequence>MPASPVSSVPLLVKPVNPKTTYIVEKGGRSSCFEAGRSNSKDIRSLVNWTLVRGLKMLSRLIFPSNALLDAFVTSIVVTGA</sequence>
<organism evidence="1">
    <name type="scientific">Amphimedon queenslandica</name>
    <name type="common">Sponge</name>
    <dbReference type="NCBI Taxonomy" id="400682"/>
    <lineage>
        <taxon>Eukaryota</taxon>
        <taxon>Metazoa</taxon>
        <taxon>Porifera</taxon>
        <taxon>Demospongiae</taxon>
        <taxon>Heteroscleromorpha</taxon>
        <taxon>Haplosclerida</taxon>
        <taxon>Niphatidae</taxon>
        <taxon>Amphimedon</taxon>
    </lineage>
</organism>
<name>A0A1X7VL73_AMPQE</name>
<protein>
    <submittedName>
        <fullName evidence="1">Uncharacterized protein</fullName>
    </submittedName>
</protein>
<dbReference type="EnsemblMetazoa" id="Aqu2.1.40807_001">
    <property type="protein sequence ID" value="Aqu2.1.40807_001"/>
    <property type="gene ID" value="Aqu2.1.40807"/>
</dbReference>
<reference evidence="1" key="1">
    <citation type="submission" date="2017-05" db="UniProtKB">
        <authorList>
            <consortium name="EnsemblMetazoa"/>
        </authorList>
    </citation>
    <scope>IDENTIFICATION</scope>
</reference>
<proteinExistence type="predicted"/>
<evidence type="ECO:0000313" key="1">
    <source>
        <dbReference type="EnsemblMetazoa" id="Aqu2.1.40807_001"/>
    </source>
</evidence>